<accession>A0A8B3RJZ9</accession>
<evidence type="ECO:0000313" key="2">
    <source>
        <dbReference type="EMBL" id="RYM96149.1"/>
    </source>
</evidence>
<dbReference type="AlphaFoldDB" id="A0A8B3RJZ9"/>
<dbReference type="PROSITE" id="PS51354">
    <property type="entry name" value="GLUTAREDOXIN_2"/>
    <property type="match status" value="1"/>
</dbReference>
<dbReference type="RefSeq" id="WP_022542566.1">
    <property type="nucleotide sequence ID" value="NZ_JAGGCX010000001.1"/>
</dbReference>
<proteinExistence type="predicted"/>
<organism evidence="2 3">
    <name type="scientific">Bifidobacterium animalis subsp. lactis</name>
    <name type="common">Bifidobacterium lactis</name>
    <dbReference type="NCBI Taxonomy" id="302911"/>
    <lineage>
        <taxon>Bacteria</taxon>
        <taxon>Bacillati</taxon>
        <taxon>Actinomycetota</taxon>
        <taxon>Actinomycetes</taxon>
        <taxon>Bifidobacteriales</taxon>
        <taxon>Bifidobacteriaceae</taxon>
        <taxon>Bifidobacterium</taxon>
    </lineage>
</organism>
<feature type="domain" description="Glutaredoxin" evidence="1">
    <location>
        <begin position="3"/>
        <end position="61"/>
    </location>
</feature>
<evidence type="ECO:0000259" key="1">
    <source>
        <dbReference type="Pfam" id="PF00462"/>
    </source>
</evidence>
<dbReference type="GO" id="GO:0045454">
    <property type="term" value="P:cell redox homeostasis"/>
    <property type="evidence" value="ECO:0007669"/>
    <property type="project" value="TreeGrafter"/>
</dbReference>
<dbReference type="Proteomes" id="UP000293613">
    <property type="component" value="Unassembled WGS sequence"/>
</dbReference>
<name>A0A8B3RJZ9_BIFAN</name>
<dbReference type="CDD" id="cd02976">
    <property type="entry name" value="NrdH"/>
    <property type="match status" value="1"/>
</dbReference>
<dbReference type="InterPro" id="IPR002109">
    <property type="entry name" value="Glutaredoxin"/>
</dbReference>
<dbReference type="Gene3D" id="3.40.30.10">
    <property type="entry name" value="Glutaredoxin"/>
    <property type="match status" value="1"/>
</dbReference>
<sequence>MHITIYSKPNCPQCAATKRAFDRLGAPYTVVDITTDPVALATLQEAGFRQAPVVFADSDFWTGYRPDRIRDVARRLQTVSSASGVLA</sequence>
<gene>
    <name evidence="2" type="ORF">PG2011B_0346</name>
</gene>
<dbReference type="PANTHER" id="PTHR34386:SF1">
    <property type="entry name" value="GLUTAREDOXIN-LIKE PROTEIN NRDH"/>
    <property type="match status" value="1"/>
</dbReference>
<reference evidence="2 3" key="1">
    <citation type="journal article" date="2019" name="Appl. Environ. Microbiol.">
        <title>Dissecting the evolutionary development of the Bifidobacterium animalis species through comparative genomics analyses.</title>
        <authorList>
            <person name="Lugli G.A."/>
            <person name="Mancino W."/>
            <person name="Milani C."/>
            <person name="Duranti S."/>
            <person name="Mancabelli L."/>
            <person name="Napoli S."/>
            <person name="Mangifesta M."/>
            <person name="Viappiani A."/>
            <person name="Anzalone R."/>
            <person name="Longhi G."/>
            <person name="van Sinderen D."/>
            <person name="Ventura M."/>
            <person name="Turroni F."/>
        </authorList>
    </citation>
    <scope>NUCLEOTIDE SEQUENCE [LARGE SCALE GENOMIC DNA]</scope>
    <source>
        <strain evidence="2 3">2011B</strain>
    </source>
</reference>
<dbReference type="EMBL" id="RSCO01000013">
    <property type="protein sequence ID" value="RYM96149.1"/>
    <property type="molecule type" value="Genomic_DNA"/>
</dbReference>
<dbReference type="InterPro" id="IPR036249">
    <property type="entry name" value="Thioredoxin-like_sf"/>
</dbReference>
<dbReference type="PANTHER" id="PTHR34386">
    <property type="entry name" value="GLUTAREDOXIN"/>
    <property type="match status" value="1"/>
</dbReference>
<dbReference type="SUPFAM" id="SSF52833">
    <property type="entry name" value="Thioredoxin-like"/>
    <property type="match status" value="1"/>
</dbReference>
<dbReference type="Pfam" id="PF00462">
    <property type="entry name" value="Glutaredoxin"/>
    <property type="match status" value="1"/>
</dbReference>
<evidence type="ECO:0000313" key="3">
    <source>
        <dbReference type="Proteomes" id="UP000293613"/>
    </source>
</evidence>
<protein>
    <submittedName>
        <fullName evidence="2">NrdH-redoxin</fullName>
    </submittedName>
</protein>
<comment type="caution">
    <text evidence="2">The sequence shown here is derived from an EMBL/GenBank/DDBJ whole genome shotgun (WGS) entry which is preliminary data.</text>
</comment>
<dbReference type="GO" id="GO:0009055">
    <property type="term" value="F:electron transfer activity"/>
    <property type="evidence" value="ECO:0007669"/>
    <property type="project" value="TreeGrafter"/>
</dbReference>
<dbReference type="InterPro" id="IPR051548">
    <property type="entry name" value="Grx-like_ET"/>
</dbReference>